<dbReference type="NCBIfam" id="TIGR02210">
    <property type="entry name" value="rodA_shape"/>
    <property type="match status" value="1"/>
</dbReference>
<keyword evidence="4 6" id="KW-1133">Transmembrane helix</keyword>
<dbReference type="InterPro" id="IPR001182">
    <property type="entry name" value="FtsW/RodA"/>
</dbReference>
<dbReference type="GO" id="GO:0008955">
    <property type="term" value="F:peptidoglycan glycosyltransferase activity"/>
    <property type="evidence" value="ECO:0007669"/>
    <property type="project" value="UniProtKB-UniRule"/>
</dbReference>
<evidence type="ECO:0000313" key="8">
    <source>
        <dbReference type="Proteomes" id="UP000005096"/>
    </source>
</evidence>
<dbReference type="STRING" id="584708.Apau_1678"/>
<evidence type="ECO:0000256" key="3">
    <source>
        <dbReference type="ARBA" id="ARBA00022960"/>
    </source>
</evidence>
<name>E3CUX0_9BACT</name>
<evidence type="ECO:0000256" key="4">
    <source>
        <dbReference type="ARBA" id="ARBA00022989"/>
    </source>
</evidence>
<evidence type="ECO:0000313" key="7">
    <source>
        <dbReference type="EMBL" id="EFQ24096.1"/>
    </source>
</evidence>
<dbReference type="Proteomes" id="UP000005096">
    <property type="component" value="Chromosome"/>
</dbReference>
<dbReference type="PaxDb" id="584708-Apau_1678"/>
<gene>
    <name evidence="6" type="primary">rodA</name>
    <name evidence="7" type="ORF">Apau_1678</name>
</gene>
<keyword evidence="6" id="KW-0573">Peptidoglycan synthesis</keyword>
<comment type="function">
    <text evidence="6">Peptidoglycan polymerase that is essential for cell wall elongation.</text>
</comment>
<evidence type="ECO:0000256" key="5">
    <source>
        <dbReference type="ARBA" id="ARBA00023136"/>
    </source>
</evidence>
<keyword evidence="6" id="KW-0328">Glycosyltransferase</keyword>
<dbReference type="InterPro" id="IPR011923">
    <property type="entry name" value="RodA/MrdB"/>
</dbReference>
<evidence type="ECO:0000256" key="6">
    <source>
        <dbReference type="HAMAP-Rule" id="MF_02079"/>
    </source>
</evidence>
<comment type="similarity">
    <text evidence="6">Belongs to the SEDS family. MrdB/RodA subfamily.</text>
</comment>
<feature type="transmembrane region" description="Helical" evidence="6">
    <location>
        <begin position="185"/>
        <end position="204"/>
    </location>
</feature>
<dbReference type="OrthoDB" id="9812661at2"/>
<keyword evidence="6" id="KW-1003">Cell membrane</keyword>
<evidence type="ECO:0000256" key="2">
    <source>
        <dbReference type="ARBA" id="ARBA00022692"/>
    </source>
</evidence>
<feature type="transmembrane region" description="Helical" evidence="6">
    <location>
        <begin position="20"/>
        <end position="41"/>
    </location>
</feature>
<feature type="transmembrane region" description="Helical" evidence="6">
    <location>
        <begin position="264"/>
        <end position="290"/>
    </location>
</feature>
<protein>
    <recommendedName>
        <fullName evidence="6">Peptidoglycan glycosyltransferase RodA</fullName>
        <shortName evidence="6">PGT</shortName>
        <ecNumber evidence="6">2.4.99.28</ecNumber>
    </recommendedName>
    <alternativeName>
        <fullName evidence="6">Cell elongation protein RodA</fullName>
    </alternativeName>
    <alternativeName>
        <fullName evidence="6">Cell wall polymerase</fullName>
    </alternativeName>
    <alternativeName>
        <fullName evidence="6">Peptidoglycan polymerase</fullName>
        <shortName evidence="6">PG polymerase</shortName>
    </alternativeName>
</protein>
<reference evidence="7 8" key="1">
    <citation type="journal article" date="2010" name="Stand. Genomic Sci.">
        <title>Non-contiguous finished genome sequence of Aminomonas paucivorans type strain (GLU-3).</title>
        <authorList>
            <person name="Pitluck S."/>
            <person name="Yasawong M."/>
            <person name="Held B."/>
            <person name="Lapidus A."/>
            <person name="Nolan M."/>
            <person name="Copeland A."/>
            <person name="Lucas S."/>
            <person name="Del Rio T.G."/>
            <person name="Tice H."/>
            <person name="Cheng J.F."/>
            <person name="Chertkov O."/>
            <person name="Goodwin L."/>
            <person name="Tapia R."/>
            <person name="Han C."/>
            <person name="Liolios K."/>
            <person name="Ivanova N."/>
            <person name="Mavromatis K."/>
            <person name="Ovchinnikova G."/>
            <person name="Pati A."/>
            <person name="Chen A."/>
            <person name="Palaniappan K."/>
            <person name="Land M."/>
            <person name="Hauser L."/>
            <person name="Chang Y.J."/>
            <person name="Jeffries C.D."/>
            <person name="Pukall R."/>
            <person name="Spring S."/>
            <person name="Rohde M."/>
            <person name="Sikorski J."/>
            <person name="Goker M."/>
            <person name="Woyke T."/>
            <person name="Bristow J."/>
            <person name="Eisen J.A."/>
            <person name="Markowitz V."/>
            <person name="Hugenholtz P."/>
            <person name="Kyrpides N.C."/>
            <person name="Klenk H.P."/>
        </authorList>
    </citation>
    <scope>NUCLEOTIDE SEQUENCE [LARGE SCALE GENOMIC DNA]</scope>
    <source>
        <strain evidence="7 8">DSM 12260</strain>
    </source>
</reference>
<proteinExistence type="inferred from homology"/>
<comment type="pathway">
    <text evidence="6">Cell wall biogenesis; peptidoglycan biosynthesis.</text>
</comment>
<keyword evidence="5 6" id="KW-0472">Membrane</keyword>
<accession>E3CUX0</accession>
<keyword evidence="6" id="KW-0961">Cell wall biogenesis/degradation</keyword>
<comment type="caution">
    <text evidence="6">Lacks conserved residue(s) required for the propagation of feature annotation.</text>
</comment>
<sequence>MADFSPSWTEIRKNLDRPLVVLTLGLFVLGLVALVSASLGVRRNHPEYPMKQLLWGLLGALAYLGVLKVGYQNFLKQAVPLYLGALGLLVALLVLGHAAKGAQSWFHLGPFRLQPSELGKVALGLVLAKHCSRVPPETPRAFLGTLGVAGVSLSLLLLQPDLGSALVYGAMTMVALWVSGAKPSYLACLGGAGLLAFPFAWQGLKTYQKMRLLVFLDPTLDPQGAGYNVIQSRIAVGSGGLVGKGFLAGTQSRLHFLPEPHTDFIFSVFAEEFGFLGCSLVLCLFALLFWRMIKVALQSRDLRAKILVATLSAWLWFQVMESIAMSMGLAPITGLPLPLFSYGGSSLLAEALALGLVQSVAVSTARERFD</sequence>
<keyword evidence="6" id="KW-0808">Transferase</keyword>
<dbReference type="GO" id="GO:0008360">
    <property type="term" value="P:regulation of cell shape"/>
    <property type="evidence" value="ECO:0007669"/>
    <property type="project" value="UniProtKB-KW"/>
</dbReference>
<comment type="catalytic activity">
    <reaction evidence="6">
        <text>[GlcNAc-(1-&gt;4)-Mur2Ac(oyl-L-Ala-gamma-D-Glu-L-Lys-D-Ala-D-Ala)](n)-di-trans,octa-cis-undecaprenyl diphosphate + beta-D-GlcNAc-(1-&gt;4)-Mur2Ac(oyl-L-Ala-gamma-D-Glu-L-Lys-D-Ala-D-Ala)-di-trans,octa-cis-undecaprenyl diphosphate = [GlcNAc-(1-&gt;4)-Mur2Ac(oyl-L-Ala-gamma-D-Glu-L-Lys-D-Ala-D-Ala)](n+1)-di-trans,octa-cis-undecaprenyl diphosphate + di-trans,octa-cis-undecaprenyl diphosphate + H(+)</text>
        <dbReference type="Rhea" id="RHEA:23708"/>
        <dbReference type="Rhea" id="RHEA-COMP:9602"/>
        <dbReference type="Rhea" id="RHEA-COMP:9603"/>
        <dbReference type="ChEBI" id="CHEBI:15378"/>
        <dbReference type="ChEBI" id="CHEBI:58405"/>
        <dbReference type="ChEBI" id="CHEBI:60033"/>
        <dbReference type="ChEBI" id="CHEBI:78435"/>
        <dbReference type="EC" id="2.4.99.28"/>
    </reaction>
</comment>
<dbReference type="HAMAP" id="MF_02079">
    <property type="entry name" value="PGT_RodA"/>
    <property type="match status" value="1"/>
</dbReference>
<feature type="transmembrane region" description="Helical" evidence="6">
    <location>
        <begin position="53"/>
        <end position="71"/>
    </location>
</feature>
<dbReference type="GO" id="GO:0071555">
    <property type="term" value="P:cell wall organization"/>
    <property type="evidence" value="ECO:0007669"/>
    <property type="project" value="UniProtKB-KW"/>
</dbReference>
<evidence type="ECO:0000256" key="1">
    <source>
        <dbReference type="ARBA" id="ARBA00004141"/>
    </source>
</evidence>
<keyword evidence="8" id="KW-1185">Reference proteome</keyword>
<dbReference type="PANTHER" id="PTHR30474">
    <property type="entry name" value="CELL CYCLE PROTEIN"/>
    <property type="match status" value="1"/>
</dbReference>
<dbReference type="PANTHER" id="PTHR30474:SF1">
    <property type="entry name" value="PEPTIDOGLYCAN GLYCOSYLTRANSFERASE MRDB"/>
    <property type="match status" value="1"/>
</dbReference>
<dbReference type="GO" id="GO:0051301">
    <property type="term" value="P:cell division"/>
    <property type="evidence" value="ECO:0007669"/>
    <property type="project" value="InterPro"/>
</dbReference>
<dbReference type="HOGENOM" id="CLU_029243_2_2_0"/>
<dbReference type="EMBL" id="CM001022">
    <property type="protein sequence ID" value="EFQ24096.1"/>
    <property type="molecule type" value="Genomic_DNA"/>
</dbReference>
<dbReference type="eggNOG" id="COG0772">
    <property type="taxonomic scope" value="Bacteria"/>
</dbReference>
<dbReference type="GO" id="GO:0015648">
    <property type="term" value="F:lipid-linked peptidoglycan transporter activity"/>
    <property type="evidence" value="ECO:0007669"/>
    <property type="project" value="TreeGrafter"/>
</dbReference>
<dbReference type="GO" id="GO:0032153">
    <property type="term" value="C:cell division site"/>
    <property type="evidence" value="ECO:0007669"/>
    <property type="project" value="TreeGrafter"/>
</dbReference>
<feature type="transmembrane region" description="Helical" evidence="6">
    <location>
        <begin position="162"/>
        <end position="178"/>
    </location>
</feature>
<dbReference type="AlphaFoldDB" id="E3CUX0"/>
<dbReference type="GO" id="GO:0009252">
    <property type="term" value="P:peptidoglycan biosynthetic process"/>
    <property type="evidence" value="ECO:0007669"/>
    <property type="project" value="UniProtKB-UniRule"/>
</dbReference>
<dbReference type="EC" id="2.4.99.28" evidence="6"/>
<keyword evidence="3 6" id="KW-0133">Cell shape</keyword>
<dbReference type="Pfam" id="PF01098">
    <property type="entry name" value="FTSW_RODA_SPOVE"/>
    <property type="match status" value="1"/>
</dbReference>
<dbReference type="RefSeq" id="WP_006301316.1">
    <property type="nucleotide sequence ID" value="NZ_CM001022.1"/>
</dbReference>
<feature type="transmembrane region" description="Helical" evidence="6">
    <location>
        <begin position="77"/>
        <end position="95"/>
    </location>
</feature>
<dbReference type="UniPathway" id="UPA00219"/>
<organism evidence="7 8">
    <name type="scientific">Aminomonas paucivorans DSM 12260</name>
    <dbReference type="NCBI Taxonomy" id="584708"/>
    <lineage>
        <taxon>Bacteria</taxon>
        <taxon>Thermotogati</taxon>
        <taxon>Synergistota</taxon>
        <taxon>Synergistia</taxon>
        <taxon>Synergistales</taxon>
        <taxon>Synergistaceae</taxon>
        <taxon>Aminomonas</taxon>
    </lineage>
</organism>
<keyword evidence="2 6" id="KW-0812">Transmembrane</keyword>
<dbReference type="GO" id="GO:0005886">
    <property type="term" value="C:plasma membrane"/>
    <property type="evidence" value="ECO:0007669"/>
    <property type="project" value="UniProtKB-SubCell"/>
</dbReference>
<comment type="subcellular location">
    <subcellularLocation>
        <location evidence="6">Cell membrane</location>
        <topology evidence="6">Multi-pass membrane protein</topology>
    </subcellularLocation>
    <subcellularLocation>
        <location evidence="1">Membrane</location>
        <topology evidence="1">Multi-pass membrane protein</topology>
    </subcellularLocation>
</comment>